<dbReference type="PANTHER" id="PTHR43116:SF3">
    <property type="entry name" value="CLASS I PEPTIDE CHAIN RELEASE FACTOR"/>
    <property type="match status" value="1"/>
</dbReference>
<gene>
    <name evidence="5" type="ORF">UU29_C0011G0034</name>
</gene>
<evidence type="ECO:0000256" key="1">
    <source>
        <dbReference type="ARBA" id="ARBA00010835"/>
    </source>
</evidence>
<dbReference type="SUPFAM" id="SSF75620">
    <property type="entry name" value="Release factor"/>
    <property type="match status" value="1"/>
</dbReference>
<dbReference type="AlphaFoldDB" id="A0A0G0X4Q7"/>
<evidence type="ECO:0000313" key="6">
    <source>
        <dbReference type="Proteomes" id="UP000034601"/>
    </source>
</evidence>
<name>A0A0G0X4Q7_9BACT</name>
<dbReference type="SMART" id="SM00937">
    <property type="entry name" value="PCRF"/>
    <property type="match status" value="1"/>
</dbReference>
<evidence type="ECO:0000313" key="5">
    <source>
        <dbReference type="EMBL" id="KKR82587.1"/>
    </source>
</evidence>
<reference evidence="5 6" key="1">
    <citation type="journal article" date="2015" name="Nature">
        <title>rRNA introns, odd ribosomes, and small enigmatic genomes across a large radiation of phyla.</title>
        <authorList>
            <person name="Brown C.T."/>
            <person name="Hug L.A."/>
            <person name="Thomas B.C."/>
            <person name="Sharon I."/>
            <person name="Castelle C.J."/>
            <person name="Singh A."/>
            <person name="Wilkins M.J."/>
            <person name="Williams K.H."/>
            <person name="Banfield J.F."/>
        </authorList>
    </citation>
    <scope>NUCLEOTIDE SEQUENCE [LARGE SCALE GENOMIC DNA]</scope>
</reference>
<sequence>MEDLQKKLTDLKERFSKIARQFDAEKLRQEIRELETQMNKPGFWDDQKEAKGISQQLSQKQKLLTALEGLRKRVEAALEFIEHSDMQADLEKEAQEIEEQLDDLELHLYLSGLHDESEAILSVHAGTGGVEAMDWAAMLARMYQRFFEKSGWKYETSDESFGEEAGYKSISMIVHAPYTYGYLKGEAGTHRLVRQSPFNADNLRQTSFALVEVLPIIENDAEVEIKPAEIEFEAFRSGGAGGQNVNKVNTAVRLKHLPSGIVI</sequence>
<feature type="coiled-coil region" evidence="3">
    <location>
        <begin position="80"/>
        <end position="107"/>
    </location>
</feature>
<dbReference type="GO" id="GO:0003747">
    <property type="term" value="F:translation release factor activity"/>
    <property type="evidence" value="ECO:0007669"/>
    <property type="project" value="InterPro"/>
</dbReference>
<keyword evidence="2" id="KW-0488">Methylation</keyword>
<comment type="caution">
    <text evidence="5">The sequence shown here is derived from an EMBL/GenBank/DDBJ whole genome shotgun (WGS) entry which is preliminary data.</text>
</comment>
<protein>
    <submittedName>
        <fullName evidence="5">Peptide chain release factor 2</fullName>
    </submittedName>
</protein>
<dbReference type="Pfam" id="PF03462">
    <property type="entry name" value="PCRF"/>
    <property type="match status" value="1"/>
</dbReference>
<dbReference type="PROSITE" id="PS00745">
    <property type="entry name" value="RF_PROK_I"/>
    <property type="match status" value="1"/>
</dbReference>
<proteinExistence type="inferred from homology"/>
<dbReference type="Pfam" id="PF00472">
    <property type="entry name" value="RF-1"/>
    <property type="match status" value="1"/>
</dbReference>
<feature type="domain" description="Prokaryotic-type class I peptide chain release factors" evidence="4">
    <location>
        <begin position="236"/>
        <end position="252"/>
    </location>
</feature>
<organism evidence="5 6">
    <name type="scientific">Candidatus Daviesbacteria bacterium GW2011_GWA2_40_9</name>
    <dbReference type="NCBI Taxonomy" id="1618424"/>
    <lineage>
        <taxon>Bacteria</taxon>
        <taxon>Candidatus Daviesiibacteriota</taxon>
    </lineage>
</organism>
<dbReference type="Proteomes" id="UP000034601">
    <property type="component" value="Unassembled WGS sequence"/>
</dbReference>
<dbReference type="PANTHER" id="PTHR43116">
    <property type="entry name" value="PEPTIDE CHAIN RELEASE FACTOR 2"/>
    <property type="match status" value="1"/>
</dbReference>
<dbReference type="InterPro" id="IPR005139">
    <property type="entry name" value="PCRF"/>
</dbReference>
<dbReference type="InterPro" id="IPR000352">
    <property type="entry name" value="Pep_chain_release_fac_I"/>
</dbReference>
<dbReference type="Gene3D" id="3.30.160.20">
    <property type="match status" value="1"/>
</dbReference>
<evidence type="ECO:0000256" key="2">
    <source>
        <dbReference type="ARBA" id="ARBA00022481"/>
    </source>
</evidence>
<dbReference type="Gene3D" id="3.30.70.1660">
    <property type="match status" value="1"/>
</dbReference>
<dbReference type="GO" id="GO:0005737">
    <property type="term" value="C:cytoplasm"/>
    <property type="evidence" value="ECO:0007669"/>
    <property type="project" value="UniProtKB-ARBA"/>
</dbReference>
<dbReference type="PATRIC" id="fig|1618424.3.peg.908"/>
<keyword evidence="3" id="KW-0175">Coiled coil</keyword>
<dbReference type="Gene3D" id="1.20.58.410">
    <property type="entry name" value="Release factor"/>
    <property type="match status" value="1"/>
</dbReference>
<evidence type="ECO:0000256" key="3">
    <source>
        <dbReference type="SAM" id="Coils"/>
    </source>
</evidence>
<comment type="similarity">
    <text evidence="1">Belongs to the prokaryotic/mitochondrial release factor family.</text>
</comment>
<accession>A0A0G0X4Q7</accession>
<evidence type="ECO:0000259" key="4">
    <source>
        <dbReference type="PROSITE" id="PS00745"/>
    </source>
</evidence>
<dbReference type="EMBL" id="LCAB01000011">
    <property type="protein sequence ID" value="KKR82587.1"/>
    <property type="molecule type" value="Genomic_DNA"/>
</dbReference>
<dbReference type="InterPro" id="IPR045853">
    <property type="entry name" value="Pep_chain_release_fac_I_sf"/>
</dbReference>